<dbReference type="Proteomes" id="UP000199032">
    <property type="component" value="Unassembled WGS sequence"/>
</dbReference>
<sequence length="187" mass="20300">MVAQVGCLGPVTSREYKASDVPTEFLLGSEDQIEINVWKNPDLSRVTLIRPDGYVSMPIIGDIQAAGLTADALAAQITERLKGYIQNPSVSVNVKELNSYSVFVLGEVTKPGKYQLKSYVTVLQAISMAGGFTNYASKNRLQVVRVIESPGHKRQEIHIPLRYDDLVSGRGEPGNIVLASGDTLVVP</sequence>
<feature type="domain" description="Polysaccharide export protein N-terminal" evidence="2">
    <location>
        <begin position="21"/>
        <end position="95"/>
    </location>
</feature>
<dbReference type="GO" id="GO:0015159">
    <property type="term" value="F:polysaccharide transmembrane transporter activity"/>
    <property type="evidence" value="ECO:0007669"/>
    <property type="project" value="InterPro"/>
</dbReference>
<name>A0A0S4LG30_9BACT</name>
<dbReference type="STRING" id="1742972.COMA1_20017"/>
<protein>
    <submittedName>
        <fullName evidence="4">Polysaccharide export protein</fullName>
    </submittedName>
</protein>
<feature type="domain" description="Soluble ligand binding" evidence="3">
    <location>
        <begin position="102"/>
        <end position="148"/>
    </location>
</feature>
<dbReference type="RefSeq" id="WP_176697959.1">
    <property type="nucleotide sequence ID" value="NZ_CZQA01000008.1"/>
</dbReference>
<dbReference type="Pfam" id="PF02563">
    <property type="entry name" value="Poly_export"/>
    <property type="match status" value="1"/>
</dbReference>
<evidence type="ECO:0000256" key="1">
    <source>
        <dbReference type="ARBA" id="ARBA00022729"/>
    </source>
</evidence>
<evidence type="ECO:0000313" key="4">
    <source>
        <dbReference type="EMBL" id="CUS34907.1"/>
    </source>
</evidence>
<dbReference type="Pfam" id="PF10531">
    <property type="entry name" value="SLBB"/>
    <property type="match status" value="1"/>
</dbReference>
<evidence type="ECO:0000259" key="2">
    <source>
        <dbReference type="Pfam" id="PF02563"/>
    </source>
</evidence>
<dbReference type="EMBL" id="CZQA01000008">
    <property type="protein sequence ID" value="CUS34907.1"/>
    <property type="molecule type" value="Genomic_DNA"/>
</dbReference>
<dbReference type="InterPro" id="IPR049712">
    <property type="entry name" value="Poly_export"/>
</dbReference>
<dbReference type="PANTHER" id="PTHR33619:SF3">
    <property type="entry name" value="POLYSACCHARIDE EXPORT PROTEIN GFCE-RELATED"/>
    <property type="match status" value="1"/>
</dbReference>
<proteinExistence type="predicted"/>
<gene>
    <name evidence="4" type="ORF">COMA1_20017</name>
</gene>
<organism evidence="4 5">
    <name type="scientific">Candidatus Nitrospira nitrosa</name>
    <dbReference type="NCBI Taxonomy" id="1742972"/>
    <lineage>
        <taxon>Bacteria</taxon>
        <taxon>Pseudomonadati</taxon>
        <taxon>Nitrospirota</taxon>
        <taxon>Nitrospiria</taxon>
        <taxon>Nitrospirales</taxon>
        <taxon>Nitrospiraceae</taxon>
        <taxon>Nitrospira</taxon>
    </lineage>
</organism>
<keyword evidence="5" id="KW-1185">Reference proteome</keyword>
<accession>A0A0S4LG30</accession>
<dbReference type="PANTHER" id="PTHR33619">
    <property type="entry name" value="POLYSACCHARIDE EXPORT PROTEIN GFCE-RELATED"/>
    <property type="match status" value="1"/>
</dbReference>
<keyword evidence="1" id="KW-0732">Signal</keyword>
<evidence type="ECO:0000259" key="3">
    <source>
        <dbReference type="Pfam" id="PF10531"/>
    </source>
</evidence>
<dbReference type="Gene3D" id="3.10.560.10">
    <property type="entry name" value="Outer membrane lipoprotein wza domain like"/>
    <property type="match status" value="1"/>
</dbReference>
<dbReference type="InterPro" id="IPR003715">
    <property type="entry name" value="Poly_export_N"/>
</dbReference>
<evidence type="ECO:0000313" key="5">
    <source>
        <dbReference type="Proteomes" id="UP000199032"/>
    </source>
</evidence>
<dbReference type="InterPro" id="IPR019554">
    <property type="entry name" value="Soluble_ligand-bd"/>
</dbReference>
<dbReference type="AlphaFoldDB" id="A0A0S4LG30"/>
<reference evidence="4 5" key="1">
    <citation type="submission" date="2015-10" db="EMBL/GenBank/DDBJ databases">
        <authorList>
            <person name="Gilbert D.G."/>
        </authorList>
    </citation>
    <scope>NUCLEOTIDE SEQUENCE [LARGE SCALE GENOMIC DNA]</scope>
    <source>
        <strain evidence="4">COMA1</strain>
    </source>
</reference>